<gene>
    <name evidence="1" type="ORF">A3D99_03710</name>
</gene>
<protein>
    <submittedName>
        <fullName evidence="1">Uncharacterized protein</fullName>
    </submittedName>
</protein>
<sequence length="149" mass="16712">MSYTTAIEEVAVITPDTLTQEFGCGEAQKACMPAFVFSVAGQIGFRKALEHLVDCKKKDCLSLRKKVRESMHDKLKWLFSEHVLLGCMECQSFLYGVRQPLNLNENKNFATIASHLSRCPHEGCARLRRSVLLTVRDSVSPSATSKDLF</sequence>
<proteinExistence type="predicted"/>
<dbReference type="Proteomes" id="UP000177528">
    <property type="component" value="Unassembled WGS sequence"/>
</dbReference>
<evidence type="ECO:0000313" key="1">
    <source>
        <dbReference type="EMBL" id="OGY34217.1"/>
    </source>
</evidence>
<name>A0A1G1X4G6_9BACT</name>
<dbReference type="EMBL" id="MHHR01000019">
    <property type="protein sequence ID" value="OGY34217.1"/>
    <property type="molecule type" value="Genomic_DNA"/>
</dbReference>
<organism evidence="1 2">
    <name type="scientific">Candidatus Andersenbacteria bacterium RIFCSPHIGHO2_12_FULL_45_11</name>
    <dbReference type="NCBI Taxonomy" id="1797281"/>
    <lineage>
        <taxon>Bacteria</taxon>
        <taxon>Candidatus Anderseniibacteriota</taxon>
    </lineage>
</organism>
<dbReference type="AlphaFoldDB" id="A0A1G1X4G6"/>
<accession>A0A1G1X4G6</accession>
<evidence type="ECO:0000313" key="2">
    <source>
        <dbReference type="Proteomes" id="UP000177528"/>
    </source>
</evidence>
<reference evidence="1 2" key="1">
    <citation type="journal article" date="2016" name="Nat. Commun.">
        <title>Thousands of microbial genomes shed light on interconnected biogeochemical processes in an aquifer system.</title>
        <authorList>
            <person name="Anantharaman K."/>
            <person name="Brown C.T."/>
            <person name="Hug L.A."/>
            <person name="Sharon I."/>
            <person name="Castelle C.J."/>
            <person name="Probst A.J."/>
            <person name="Thomas B.C."/>
            <person name="Singh A."/>
            <person name="Wilkins M.J."/>
            <person name="Karaoz U."/>
            <person name="Brodie E.L."/>
            <person name="Williams K.H."/>
            <person name="Hubbard S.S."/>
            <person name="Banfield J.F."/>
        </authorList>
    </citation>
    <scope>NUCLEOTIDE SEQUENCE [LARGE SCALE GENOMIC DNA]</scope>
</reference>
<comment type="caution">
    <text evidence="1">The sequence shown here is derived from an EMBL/GenBank/DDBJ whole genome shotgun (WGS) entry which is preliminary data.</text>
</comment>